<dbReference type="CDD" id="cd09917">
    <property type="entry name" value="F-box_SF"/>
    <property type="match status" value="1"/>
</dbReference>
<dbReference type="Gene3D" id="1.20.1280.50">
    <property type="match status" value="1"/>
</dbReference>
<reference evidence="2 3" key="1">
    <citation type="submission" date="2024-05" db="EMBL/GenBank/DDBJ databases">
        <title>Culex pipiens pipiens assembly and annotation.</title>
        <authorList>
            <person name="Alout H."/>
            <person name="Durand T."/>
        </authorList>
    </citation>
    <scope>NUCLEOTIDE SEQUENCE [LARGE SCALE GENOMIC DNA]</scope>
    <source>
        <strain evidence="2">HA-2024</strain>
        <tissue evidence="2">Whole body</tissue>
    </source>
</reference>
<dbReference type="AlphaFoldDB" id="A0ABD1DJV1"/>
<accession>A0ABD1DJV1</accession>
<dbReference type="Proteomes" id="UP001562425">
    <property type="component" value="Unassembled WGS sequence"/>
</dbReference>
<dbReference type="InterPro" id="IPR036047">
    <property type="entry name" value="F-box-like_dom_sf"/>
</dbReference>
<organism evidence="2 3">
    <name type="scientific">Culex pipiens pipiens</name>
    <name type="common">Northern house mosquito</name>
    <dbReference type="NCBI Taxonomy" id="38569"/>
    <lineage>
        <taxon>Eukaryota</taxon>
        <taxon>Metazoa</taxon>
        <taxon>Ecdysozoa</taxon>
        <taxon>Arthropoda</taxon>
        <taxon>Hexapoda</taxon>
        <taxon>Insecta</taxon>
        <taxon>Pterygota</taxon>
        <taxon>Neoptera</taxon>
        <taxon>Endopterygota</taxon>
        <taxon>Diptera</taxon>
        <taxon>Nematocera</taxon>
        <taxon>Culicoidea</taxon>
        <taxon>Culicidae</taxon>
        <taxon>Culicinae</taxon>
        <taxon>Culicini</taxon>
        <taxon>Culex</taxon>
        <taxon>Culex</taxon>
    </lineage>
</organism>
<dbReference type="PROSITE" id="PS50181">
    <property type="entry name" value="FBOX"/>
    <property type="match status" value="1"/>
</dbReference>
<proteinExistence type="predicted"/>
<evidence type="ECO:0000313" key="3">
    <source>
        <dbReference type="Proteomes" id="UP001562425"/>
    </source>
</evidence>
<comment type="caution">
    <text evidence="2">The sequence shown here is derived from an EMBL/GenBank/DDBJ whole genome shotgun (WGS) entry which is preliminary data.</text>
</comment>
<dbReference type="SUPFAM" id="SSF52047">
    <property type="entry name" value="RNI-like"/>
    <property type="match status" value="1"/>
</dbReference>
<sequence length="440" mass="49445">MDVDQEKESDAGVADELSINDMPNEILLMIFRSLTFRQLVTASAVNHRWNELAFFLFQNRVSLQLGSWAFEGQREWTRTYTALSLRASLPKGLDTFAVQPLADGAQTLDINIDNANDGTLLEFLRLFRGVETLLVNIDRIRLSKTKRAFLRKTPGFLPAVRHLTLRCRYVRMVGLLAEVAPRLFDCLQSLTLRFKLACVVASWEIPEKQNLVERLRQLTSLRKLGLFADSDINAFEVAFALPFIEELTLGGRFKGCRLADFRNLTQMTSLRSLSLAFEAERFSMYGVYTNPLPTVEVFRTNESTEFPLPAIIGKFPNLKVLSISTATLSDLAVQAMVGSTWQNTMEDLSIVIASIKPSVVASFVALQKLKKLSVFCCDDAQDGLSAFNAIAEKETMKELHIQRLYGMQWWPSAAELGACNPGCAVYINKEPAKFYGRTPL</sequence>
<dbReference type="Pfam" id="PF12937">
    <property type="entry name" value="F-box-like"/>
    <property type="match status" value="1"/>
</dbReference>
<dbReference type="EMBL" id="JBEHCU010005815">
    <property type="protein sequence ID" value="KAL1398669.1"/>
    <property type="molecule type" value="Genomic_DNA"/>
</dbReference>
<feature type="domain" description="F-box" evidence="1">
    <location>
        <begin position="16"/>
        <end position="60"/>
    </location>
</feature>
<dbReference type="Gene3D" id="3.80.10.10">
    <property type="entry name" value="Ribonuclease Inhibitor"/>
    <property type="match status" value="1"/>
</dbReference>
<evidence type="ECO:0000313" key="2">
    <source>
        <dbReference type="EMBL" id="KAL1398669.1"/>
    </source>
</evidence>
<name>A0ABD1DJV1_CULPP</name>
<gene>
    <name evidence="2" type="ORF">pipiens_008774</name>
</gene>
<keyword evidence="3" id="KW-1185">Reference proteome</keyword>
<protein>
    <recommendedName>
        <fullName evidence="1">F-box domain-containing protein</fullName>
    </recommendedName>
</protein>
<dbReference type="InterPro" id="IPR001810">
    <property type="entry name" value="F-box_dom"/>
</dbReference>
<evidence type="ECO:0000259" key="1">
    <source>
        <dbReference type="PROSITE" id="PS50181"/>
    </source>
</evidence>
<dbReference type="SUPFAM" id="SSF81383">
    <property type="entry name" value="F-box domain"/>
    <property type="match status" value="1"/>
</dbReference>
<dbReference type="InterPro" id="IPR032675">
    <property type="entry name" value="LRR_dom_sf"/>
</dbReference>